<keyword evidence="2" id="KW-1185">Reference proteome</keyword>
<evidence type="ECO:0000313" key="2">
    <source>
        <dbReference type="Proteomes" id="UP001620626"/>
    </source>
</evidence>
<dbReference type="EMBL" id="JBICBT010000563">
    <property type="protein sequence ID" value="KAL3109609.1"/>
    <property type="molecule type" value="Genomic_DNA"/>
</dbReference>
<name>A0ABD2L3D8_9BILA</name>
<dbReference type="Proteomes" id="UP001620626">
    <property type="component" value="Unassembled WGS sequence"/>
</dbReference>
<reference evidence="1 2" key="1">
    <citation type="submission" date="2024-10" db="EMBL/GenBank/DDBJ databases">
        <authorList>
            <person name="Kim D."/>
        </authorList>
    </citation>
    <scope>NUCLEOTIDE SEQUENCE [LARGE SCALE GENOMIC DNA]</scope>
    <source>
        <strain evidence="1">BH-2024</strain>
    </source>
</reference>
<organism evidence="1 2">
    <name type="scientific">Heterodera trifolii</name>
    <dbReference type="NCBI Taxonomy" id="157864"/>
    <lineage>
        <taxon>Eukaryota</taxon>
        <taxon>Metazoa</taxon>
        <taxon>Ecdysozoa</taxon>
        <taxon>Nematoda</taxon>
        <taxon>Chromadorea</taxon>
        <taxon>Rhabditida</taxon>
        <taxon>Tylenchina</taxon>
        <taxon>Tylenchomorpha</taxon>
        <taxon>Tylenchoidea</taxon>
        <taxon>Heteroderidae</taxon>
        <taxon>Heteroderinae</taxon>
        <taxon>Heterodera</taxon>
    </lineage>
</organism>
<sequence>MAQEAEHRFDISLLLGHFKLRLAVKLNVGTTQATDTRMALGVMRSQVYSKSDNADGLCCMMHLVKFVDGGGTFILPSEQLILECNVNDGKVPQFKQIWERIQKWHYEFLSSVENGIPFVSVFTKRSVAGTVTRLQRL</sequence>
<proteinExistence type="predicted"/>
<protein>
    <submittedName>
        <fullName evidence="1">Uncharacterized protein</fullName>
    </submittedName>
</protein>
<dbReference type="AlphaFoldDB" id="A0ABD2L3D8"/>
<accession>A0ABD2L3D8</accession>
<evidence type="ECO:0000313" key="1">
    <source>
        <dbReference type="EMBL" id="KAL3109609.1"/>
    </source>
</evidence>
<gene>
    <name evidence="1" type="ORF">niasHT_014543</name>
</gene>
<comment type="caution">
    <text evidence="1">The sequence shown here is derived from an EMBL/GenBank/DDBJ whole genome shotgun (WGS) entry which is preliminary data.</text>
</comment>